<organism evidence="1">
    <name type="scientific">Siphoviridae sp. ctWT735</name>
    <dbReference type="NCBI Taxonomy" id="2825538"/>
    <lineage>
        <taxon>Viruses</taxon>
        <taxon>Duplodnaviria</taxon>
        <taxon>Heunggongvirae</taxon>
        <taxon>Uroviricota</taxon>
        <taxon>Caudoviricetes</taxon>
    </lineage>
</organism>
<sequence length="333" mass="35630">MAVNKVVYDGKTIVDMTDATATAKTILDGYGAYGSDGTLILGTSSGVGAVLTVTAPEGATVTITNGSISETKTATTEPVVFKGLISGIWTIDITDGIRSNSKTVLITADYAVEITYYVATIHVKYPEGLVCTITNGTITTTAPDTSGIWDYRADYPGTWTVRLSNGFSEEVTVSEIGEEVTVDKWYVYKDGSQRTDLTGGWFTVKKQSPTVELQEDRFYVSTSTTEKQPAGLASTNNAINPLGFKTLYASANMLKSLNSTVSILQTGLLPTKPTNAGLKTDGQNGNAVNSVKGAGEHVLSIDISSITGESISMYPFMNIYCCQGEFYKMWFEA</sequence>
<proteinExistence type="predicted"/>
<protein>
    <submittedName>
        <fullName evidence="1">Uncharacterized protein</fullName>
    </submittedName>
</protein>
<evidence type="ECO:0000313" key="1">
    <source>
        <dbReference type="EMBL" id="DAF85813.1"/>
    </source>
</evidence>
<dbReference type="EMBL" id="BK015930">
    <property type="protein sequence ID" value="DAF85813.1"/>
    <property type="molecule type" value="Genomic_DNA"/>
</dbReference>
<name>A0A8S5TUC3_9CAUD</name>
<accession>A0A8S5TUC3</accession>
<reference evidence="1" key="1">
    <citation type="journal article" date="2021" name="Proc. Natl. Acad. Sci. U.S.A.">
        <title>A Catalog of Tens of Thousands of Viruses from Human Metagenomes Reveals Hidden Associations with Chronic Diseases.</title>
        <authorList>
            <person name="Tisza M.J."/>
            <person name="Buck C.B."/>
        </authorList>
    </citation>
    <scope>NUCLEOTIDE SEQUENCE</scope>
    <source>
        <strain evidence="1">CtWT735</strain>
    </source>
</reference>